<dbReference type="InterPro" id="IPR036514">
    <property type="entry name" value="SGNH_hydro_sf"/>
</dbReference>
<comment type="caution">
    <text evidence="3">The sequence shown here is derived from an EMBL/GenBank/DDBJ whole genome shotgun (WGS) entry which is preliminary data.</text>
</comment>
<dbReference type="Proteomes" id="UP001341840">
    <property type="component" value="Unassembled WGS sequence"/>
</dbReference>
<accession>A0ABU6V027</accession>
<protein>
    <recommendedName>
        <fullName evidence="5">GDSL esterase/lipase</fullName>
    </recommendedName>
</protein>
<feature type="signal peptide" evidence="2">
    <location>
        <begin position="1"/>
        <end position="21"/>
    </location>
</feature>
<evidence type="ECO:0000256" key="2">
    <source>
        <dbReference type="SAM" id="SignalP"/>
    </source>
</evidence>
<evidence type="ECO:0008006" key="5">
    <source>
        <dbReference type="Google" id="ProtNLM"/>
    </source>
</evidence>
<sequence>MGLFLSSLIFVLLFSSSLVHGGDPMIPALILFGDSNIDVGNNNYIPTLSKANFLPYGRDFVTHRRTGRFSNGKSVVDYI</sequence>
<dbReference type="EMBL" id="JASCZI010124215">
    <property type="protein sequence ID" value="MED6165845.1"/>
    <property type="molecule type" value="Genomic_DNA"/>
</dbReference>
<keyword evidence="4" id="KW-1185">Reference proteome</keyword>
<dbReference type="PANTHER" id="PTHR45642">
    <property type="entry name" value="GDSL ESTERASE/LIPASE EXL3"/>
    <property type="match status" value="1"/>
</dbReference>
<feature type="non-terminal residue" evidence="3">
    <location>
        <position position="79"/>
    </location>
</feature>
<evidence type="ECO:0000313" key="3">
    <source>
        <dbReference type="EMBL" id="MED6165845.1"/>
    </source>
</evidence>
<dbReference type="Gene3D" id="3.40.50.1110">
    <property type="entry name" value="SGNH hydrolase"/>
    <property type="match status" value="1"/>
</dbReference>
<keyword evidence="1 2" id="KW-0732">Signal</keyword>
<proteinExistence type="predicted"/>
<dbReference type="PANTHER" id="PTHR45642:SF139">
    <property type="entry name" value="SGNH HYDROLASE-TYPE ESTERASE DOMAIN-CONTAINING PROTEIN"/>
    <property type="match status" value="1"/>
</dbReference>
<feature type="chain" id="PRO_5045568951" description="GDSL esterase/lipase" evidence="2">
    <location>
        <begin position="22"/>
        <end position="79"/>
    </location>
</feature>
<gene>
    <name evidence="3" type="ORF">PIB30_103545</name>
</gene>
<dbReference type="InterPro" id="IPR050592">
    <property type="entry name" value="GDSL_lipolytic_enzyme"/>
</dbReference>
<reference evidence="3 4" key="1">
    <citation type="journal article" date="2023" name="Plants (Basel)">
        <title>Bridging the Gap: Combining Genomics and Transcriptomics Approaches to Understand Stylosanthes scabra, an Orphan Legume from the Brazilian Caatinga.</title>
        <authorList>
            <person name="Ferreira-Neto J.R.C."/>
            <person name="da Silva M.D."/>
            <person name="Binneck E."/>
            <person name="de Melo N.F."/>
            <person name="da Silva R.H."/>
            <person name="de Melo A.L.T.M."/>
            <person name="Pandolfi V."/>
            <person name="Bustamante F.O."/>
            <person name="Brasileiro-Vidal A.C."/>
            <person name="Benko-Iseppon A.M."/>
        </authorList>
    </citation>
    <scope>NUCLEOTIDE SEQUENCE [LARGE SCALE GENOMIC DNA]</scope>
    <source>
        <tissue evidence="3">Leaves</tissue>
    </source>
</reference>
<organism evidence="3 4">
    <name type="scientific">Stylosanthes scabra</name>
    <dbReference type="NCBI Taxonomy" id="79078"/>
    <lineage>
        <taxon>Eukaryota</taxon>
        <taxon>Viridiplantae</taxon>
        <taxon>Streptophyta</taxon>
        <taxon>Embryophyta</taxon>
        <taxon>Tracheophyta</taxon>
        <taxon>Spermatophyta</taxon>
        <taxon>Magnoliopsida</taxon>
        <taxon>eudicotyledons</taxon>
        <taxon>Gunneridae</taxon>
        <taxon>Pentapetalae</taxon>
        <taxon>rosids</taxon>
        <taxon>fabids</taxon>
        <taxon>Fabales</taxon>
        <taxon>Fabaceae</taxon>
        <taxon>Papilionoideae</taxon>
        <taxon>50 kb inversion clade</taxon>
        <taxon>dalbergioids sensu lato</taxon>
        <taxon>Dalbergieae</taxon>
        <taxon>Pterocarpus clade</taxon>
        <taxon>Stylosanthes</taxon>
    </lineage>
</organism>
<evidence type="ECO:0000313" key="4">
    <source>
        <dbReference type="Proteomes" id="UP001341840"/>
    </source>
</evidence>
<evidence type="ECO:0000256" key="1">
    <source>
        <dbReference type="ARBA" id="ARBA00022729"/>
    </source>
</evidence>
<name>A0ABU6V027_9FABA</name>